<proteinExistence type="predicted"/>
<sequence>MEVNGERLIASQHVELEESSTNSIPNELLLVIFEFVVAEPSTKNDFHIPIRLSQVSTHWRTLALHNPSLWTNVHLNLSYQTTFFLASRFLDRSNLLPVHIIITATVPFDRLLVERSISFVRDQLPRCRSLTISSPYVGYITRLTTLVSFPAPKLQNLEIDYCSGHERVQFLRIDYANGMSPPPLRRVRLTAVVLPWEGPSLSNLTTFEIGGLGKQAYTVSQLRCFFANNPCLDTLIIGSQLLAAEDVHPKVEIPSLRSLKLTRCTRYETPIQFAISLSTPGLTSLVIINDPRQPGDGGWSGFVNYVKGCTIPCYPSLASLILRGVPVSMIDAEFTKSSPALTDLVLLGDNLSFDFLLPPRVGGGDRGEEPKGCPWPKLENLRCEGRSLTHHLREVLEFRRTLGFPVSSVAEISPGELLHSGA</sequence>
<dbReference type="InterPro" id="IPR036047">
    <property type="entry name" value="F-box-like_dom_sf"/>
</dbReference>
<dbReference type="InterPro" id="IPR032675">
    <property type="entry name" value="LRR_dom_sf"/>
</dbReference>
<evidence type="ECO:0000313" key="2">
    <source>
        <dbReference type="EMBL" id="KDQ63921.1"/>
    </source>
</evidence>
<feature type="domain" description="F-box" evidence="1">
    <location>
        <begin position="22"/>
        <end position="75"/>
    </location>
</feature>
<keyword evidence="3" id="KW-1185">Reference proteome</keyword>
<dbReference type="InterPro" id="IPR001810">
    <property type="entry name" value="F-box_dom"/>
</dbReference>
<dbReference type="SUPFAM" id="SSF81383">
    <property type="entry name" value="F-box domain"/>
    <property type="match status" value="1"/>
</dbReference>
<dbReference type="SUPFAM" id="SSF52047">
    <property type="entry name" value="RNI-like"/>
    <property type="match status" value="1"/>
</dbReference>
<dbReference type="Gene3D" id="3.80.10.10">
    <property type="entry name" value="Ribonuclease Inhibitor"/>
    <property type="match status" value="1"/>
</dbReference>
<dbReference type="Pfam" id="PF12937">
    <property type="entry name" value="F-box-like"/>
    <property type="match status" value="1"/>
</dbReference>
<organism evidence="2 3">
    <name type="scientific">Jaapia argillacea MUCL 33604</name>
    <dbReference type="NCBI Taxonomy" id="933084"/>
    <lineage>
        <taxon>Eukaryota</taxon>
        <taxon>Fungi</taxon>
        <taxon>Dikarya</taxon>
        <taxon>Basidiomycota</taxon>
        <taxon>Agaricomycotina</taxon>
        <taxon>Agaricomycetes</taxon>
        <taxon>Agaricomycetidae</taxon>
        <taxon>Jaapiales</taxon>
        <taxon>Jaapiaceae</taxon>
        <taxon>Jaapia</taxon>
    </lineage>
</organism>
<evidence type="ECO:0000313" key="3">
    <source>
        <dbReference type="Proteomes" id="UP000027265"/>
    </source>
</evidence>
<reference evidence="3" key="1">
    <citation type="journal article" date="2014" name="Proc. Natl. Acad. Sci. U.S.A.">
        <title>Extensive sampling of basidiomycete genomes demonstrates inadequacy of the white-rot/brown-rot paradigm for wood decay fungi.</title>
        <authorList>
            <person name="Riley R."/>
            <person name="Salamov A.A."/>
            <person name="Brown D.W."/>
            <person name="Nagy L.G."/>
            <person name="Floudas D."/>
            <person name="Held B.W."/>
            <person name="Levasseur A."/>
            <person name="Lombard V."/>
            <person name="Morin E."/>
            <person name="Otillar R."/>
            <person name="Lindquist E.A."/>
            <person name="Sun H."/>
            <person name="LaButti K.M."/>
            <person name="Schmutz J."/>
            <person name="Jabbour D."/>
            <person name="Luo H."/>
            <person name="Baker S.E."/>
            <person name="Pisabarro A.G."/>
            <person name="Walton J.D."/>
            <person name="Blanchette R.A."/>
            <person name="Henrissat B."/>
            <person name="Martin F."/>
            <person name="Cullen D."/>
            <person name="Hibbett D.S."/>
            <person name="Grigoriev I.V."/>
        </authorList>
    </citation>
    <scope>NUCLEOTIDE SEQUENCE [LARGE SCALE GENOMIC DNA]</scope>
    <source>
        <strain evidence="3">MUCL 33604</strain>
    </source>
</reference>
<protein>
    <recommendedName>
        <fullName evidence="1">F-box domain-containing protein</fullName>
    </recommendedName>
</protein>
<dbReference type="EMBL" id="KL197709">
    <property type="protein sequence ID" value="KDQ63921.1"/>
    <property type="molecule type" value="Genomic_DNA"/>
</dbReference>
<name>A0A067QMU9_9AGAM</name>
<dbReference type="STRING" id="933084.A0A067QMU9"/>
<dbReference type="HOGENOM" id="CLU_020999_3_3_1"/>
<gene>
    <name evidence="2" type="ORF">JAAARDRAFT_187319</name>
</gene>
<evidence type="ECO:0000259" key="1">
    <source>
        <dbReference type="Pfam" id="PF12937"/>
    </source>
</evidence>
<dbReference type="AlphaFoldDB" id="A0A067QMU9"/>
<dbReference type="OrthoDB" id="2269034at2759"/>
<dbReference type="Gene3D" id="1.20.1280.50">
    <property type="match status" value="1"/>
</dbReference>
<accession>A0A067QMU9</accession>
<dbReference type="Proteomes" id="UP000027265">
    <property type="component" value="Unassembled WGS sequence"/>
</dbReference>
<dbReference type="InParanoid" id="A0A067QMU9"/>